<feature type="compositionally biased region" description="Polar residues" evidence="1">
    <location>
        <begin position="590"/>
        <end position="608"/>
    </location>
</feature>
<name>A0A5N6KQA3_9ROSI</name>
<feature type="region of interest" description="Disordered" evidence="1">
    <location>
        <begin position="1"/>
        <end position="103"/>
    </location>
</feature>
<keyword evidence="4" id="KW-1185">Reference proteome</keyword>
<feature type="compositionally biased region" description="Polar residues" evidence="1">
    <location>
        <begin position="616"/>
        <end position="626"/>
    </location>
</feature>
<feature type="compositionally biased region" description="Polar residues" evidence="1">
    <location>
        <begin position="167"/>
        <end position="183"/>
    </location>
</feature>
<dbReference type="AlphaFoldDB" id="A0A5N6KQA3"/>
<feature type="compositionally biased region" description="Low complexity" evidence="1">
    <location>
        <begin position="554"/>
        <end position="565"/>
    </location>
</feature>
<feature type="region of interest" description="Disordered" evidence="1">
    <location>
        <begin position="164"/>
        <end position="185"/>
    </location>
</feature>
<feature type="compositionally biased region" description="Basic residues" evidence="1">
    <location>
        <begin position="70"/>
        <end position="80"/>
    </location>
</feature>
<evidence type="ECO:0000259" key="2">
    <source>
        <dbReference type="Pfam" id="PF25545"/>
    </source>
</evidence>
<evidence type="ECO:0000313" key="4">
    <source>
        <dbReference type="Proteomes" id="UP000327013"/>
    </source>
</evidence>
<accession>A0A5N6KQA3</accession>
<dbReference type="Pfam" id="PF25545">
    <property type="entry name" value="DUF7924"/>
    <property type="match status" value="1"/>
</dbReference>
<dbReference type="EMBL" id="VIBQ01000010">
    <property type="protein sequence ID" value="KAB8338815.1"/>
    <property type="molecule type" value="Genomic_DNA"/>
</dbReference>
<evidence type="ECO:0000313" key="3">
    <source>
        <dbReference type="EMBL" id="KAB8338815.1"/>
    </source>
</evidence>
<proteinExistence type="predicted"/>
<dbReference type="InterPro" id="IPR057684">
    <property type="entry name" value="DUF7924"/>
</dbReference>
<evidence type="ECO:0000256" key="1">
    <source>
        <dbReference type="SAM" id="MobiDB-lite"/>
    </source>
</evidence>
<feature type="region of interest" description="Disordered" evidence="1">
    <location>
        <begin position="548"/>
        <end position="626"/>
    </location>
</feature>
<gene>
    <name evidence="3" type="ORF">FH972_021759</name>
</gene>
<dbReference type="OrthoDB" id="5377772at2759"/>
<feature type="domain" description="DUF7924" evidence="2">
    <location>
        <begin position="349"/>
        <end position="482"/>
    </location>
</feature>
<protein>
    <recommendedName>
        <fullName evidence="2">DUF7924 domain-containing protein</fullName>
    </recommendedName>
</protein>
<comment type="caution">
    <text evidence="3">The sequence shown here is derived from an EMBL/GenBank/DDBJ whole genome shotgun (WGS) entry which is preliminary data.</text>
</comment>
<reference evidence="3 4" key="1">
    <citation type="submission" date="2019-06" db="EMBL/GenBank/DDBJ databases">
        <title>A chromosomal-level reference genome of Carpinus fangiana (Coryloideae, Betulaceae).</title>
        <authorList>
            <person name="Yang X."/>
            <person name="Wang Z."/>
            <person name="Zhang L."/>
            <person name="Hao G."/>
            <person name="Liu J."/>
            <person name="Yang Y."/>
        </authorList>
    </citation>
    <scope>NUCLEOTIDE SEQUENCE [LARGE SCALE GENOMIC DNA]</scope>
    <source>
        <strain evidence="3">Cfa_2016G</strain>
        <tissue evidence="3">Leaf</tissue>
    </source>
</reference>
<sequence length="626" mass="69986">MPRGRTRRNAYAGGPVERPSTPAREKSSPVPRRPLTRSQTRLNLRRSSRKAAVQAAKDSVSAVLSNKGLHPQKTKPISRPRAKENRVVHRRATKRTRTERDPHLCKLDFSSNLQPQTLQSPILLQGLPPKHTRPHSTTVEPWLESLESQEPPEIPASIHDSYEMASHNASNPVPGTDTTNQNPTADLSTTAAASLEGNQSAKVPQKYRTPNTFRKYLSARTISLKNFKNGDEFARKLALSVQRTAVISPNAKKDIETMLQEYLKLSNDTTSGNDLHKDFNDLRYSISKILPKCDSFAMTTQELEADQRHTNDPDCNEAVLQRTIMMSAIDRSQLAPKFTYDCETMWTDKSAHLLPSLSEAWKRPKSPRPDLLLAFSSETLLGDLPEHTDHIVAEEVLPCIHPDQVPHRSFPFLFMEVKKRNADFEMGLLDGLNAASQALYNIHICMKKAKDTTRFNEIRTFSISINASDVIARVHWAEMTPGGDPGGEISQYRFEEFCPNTKYNNFLLGSIVRDVLSSYASEILFEILRDTYRKLYDMGMARNVQGEAGSVEVAPQAPSQSTTPSTRRRSNENTQGDTNKRPRMDEPDSITGSETDSQNTHQAGSSLDNGVRHLSVVSQSAPHSPG</sequence>
<organism evidence="3 4">
    <name type="scientific">Carpinus fangiana</name>
    <dbReference type="NCBI Taxonomy" id="176857"/>
    <lineage>
        <taxon>Eukaryota</taxon>
        <taxon>Viridiplantae</taxon>
        <taxon>Streptophyta</taxon>
        <taxon>Embryophyta</taxon>
        <taxon>Tracheophyta</taxon>
        <taxon>Spermatophyta</taxon>
        <taxon>Magnoliopsida</taxon>
        <taxon>eudicotyledons</taxon>
        <taxon>Gunneridae</taxon>
        <taxon>Pentapetalae</taxon>
        <taxon>rosids</taxon>
        <taxon>fabids</taxon>
        <taxon>Fagales</taxon>
        <taxon>Betulaceae</taxon>
        <taxon>Carpinus</taxon>
    </lineage>
</organism>
<dbReference type="Proteomes" id="UP000327013">
    <property type="component" value="Unassembled WGS sequence"/>
</dbReference>